<dbReference type="Proteomes" id="UP000238949">
    <property type="component" value="Unassembled WGS sequence"/>
</dbReference>
<protein>
    <submittedName>
        <fullName evidence="2">Uncharacterized protein</fullName>
    </submittedName>
</protein>
<comment type="caution">
    <text evidence="2">The sequence shown here is derived from an EMBL/GenBank/DDBJ whole genome shotgun (WGS) entry which is preliminary data.</text>
</comment>
<organism evidence="2 3">
    <name type="scientific">Alteromonas alba</name>
    <dbReference type="NCBI Taxonomy" id="2079529"/>
    <lineage>
        <taxon>Bacteria</taxon>
        <taxon>Pseudomonadati</taxon>
        <taxon>Pseudomonadota</taxon>
        <taxon>Gammaproteobacteria</taxon>
        <taxon>Alteromonadales</taxon>
        <taxon>Alteromonadaceae</taxon>
        <taxon>Alteromonas/Salinimonas group</taxon>
        <taxon>Alteromonas</taxon>
    </lineage>
</organism>
<reference evidence="3" key="1">
    <citation type="journal article" date="2020" name="Int. J. Syst. Evol. Microbiol.">
        <title>Alteromonas alba sp. nov., a marine bacterium isolated from the seawater of the West Pacific Ocean.</title>
        <authorList>
            <person name="Sun C."/>
            <person name="Wu Y.-H."/>
            <person name="Xamxidin M."/>
            <person name="Cheng H."/>
            <person name="Xu X.-W."/>
        </authorList>
    </citation>
    <scope>NUCLEOTIDE SEQUENCE [LARGE SCALE GENOMIC DNA]</scope>
    <source>
        <strain evidence="3">190</strain>
    </source>
</reference>
<sequence length="377" mass="41222">MGLQKRLAYFLLIIPSFILPVSAEVTETFVCQSCSESQARDLATTKFDQPSCQFGDLGGGPAVIDETPMYCDVTNKDVIIIDPQNKTTRKYRVTASYPQQYIIQINSTPVGVSSDELSAAEIFYNFYDDVLIATSGGNLEVSYEDFLSVQGISVPGNSVLTGNNSDPASCAAVSQYMKNRITQSDTQDFVRRELAEHLNGVNVNDIGEDEDLTGLNVQLGRNTVALGVTWESTQIPLIATLGDDDNRLVFDLSFKGTLELGDVSQVHIGLKLDRHLSRIDGLSFQNAFPDGVNNEAYNTTTADHQCLRDLVQEIAEQFSWGVYIGDGMESSNEVTRSTRNGSSFCVRNVSYKTCSSDEDAVTCTSSTYSFPVACPVN</sequence>
<feature type="chain" id="PRO_5015715076" evidence="1">
    <location>
        <begin position="24"/>
        <end position="377"/>
    </location>
</feature>
<evidence type="ECO:0000313" key="2">
    <source>
        <dbReference type="EMBL" id="PRO71698.1"/>
    </source>
</evidence>
<evidence type="ECO:0000256" key="1">
    <source>
        <dbReference type="SAM" id="SignalP"/>
    </source>
</evidence>
<dbReference type="RefSeq" id="WP_105936250.1">
    <property type="nucleotide sequence ID" value="NZ_PVNP01000200.1"/>
</dbReference>
<keyword evidence="1" id="KW-0732">Signal</keyword>
<dbReference type="AlphaFoldDB" id="A0A2S9V5I6"/>
<feature type="signal peptide" evidence="1">
    <location>
        <begin position="1"/>
        <end position="23"/>
    </location>
</feature>
<dbReference type="OrthoDB" id="6335825at2"/>
<name>A0A2S9V5I6_9ALTE</name>
<proteinExistence type="predicted"/>
<gene>
    <name evidence="2" type="ORF">C6Y40_20445</name>
</gene>
<accession>A0A2S9V5I6</accession>
<keyword evidence="3" id="KW-1185">Reference proteome</keyword>
<dbReference type="EMBL" id="PVNP01000200">
    <property type="protein sequence ID" value="PRO71698.1"/>
    <property type="molecule type" value="Genomic_DNA"/>
</dbReference>
<evidence type="ECO:0000313" key="3">
    <source>
        <dbReference type="Proteomes" id="UP000238949"/>
    </source>
</evidence>